<protein>
    <submittedName>
        <fullName evidence="2">Uncharacterized protein</fullName>
    </submittedName>
</protein>
<reference evidence="2 3" key="1">
    <citation type="submission" date="2019-05" db="EMBL/GenBank/DDBJ databases">
        <title>Another draft genome of Portunus trituberculatus and its Hox gene families provides insights of decapod evolution.</title>
        <authorList>
            <person name="Jeong J.-H."/>
            <person name="Song I."/>
            <person name="Kim S."/>
            <person name="Choi T."/>
            <person name="Kim D."/>
            <person name="Ryu S."/>
            <person name="Kim W."/>
        </authorList>
    </citation>
    <scope>NUCLEOTIDE SEQUENCE [LARGE SCALE GENOMIC DNA]</scope>
    <source>
        <tissue evidence="2">Muscle</tissue>
    </source>
</reference>
<accession>A0A5B7CE68</accession>
<name>A0A5B7CE68_PORTR</name>
<organism evidence="2 3">
    <name type="scientific">Portunus trituberculatus</name>
    <name type="common">Swimming crab</name>
    <name type="synonym">Neptunus trituberculatus</name>
    <dbReference type="NCBI Taxonomy" id="210409"/>
    <lineage>
        <taxon>Eukaryota</taxon>
        <taxon>Metazoa</taxon>
        <taxon>Ecdysozoa</taxon>
        <taxon>Arthropoda</taxon>
        <taxon>Crustacea</taxon>
        <taxon>Multicrustacea</taxon>
        <taxon>Malacostraca</taxon>
        <taxon>Eumalacostraca</taxon>
        <taxon>Eucarida</taxon>
        <taxon>Decapoda</taxon>
        <taxon>Pleocyemata</taxon>
        <taxon>Brachyura</taxon>
        <taxon>Eubrachyura</taxon>
        <taxon>Portunoidea</taxon>
        <taxon>Portunidae</taxon>
        <taxon>Portuninae</taxon>
        <taxon>Portunus</taxon>
    </lineage>
</organism>
<keyword evidence="1" id="KW-0812">Transmembrane</keyword>
<keyword evidence="3" id="KW-1185">Reference proteome</keyword>
<keyword evidence="1" id="KW-0472">Membrane</keyword>
<proteinExistence type="predicted"/>
<comment type="caution">
    <text evidence="2">The sequence shown here is derived from an EMBL/GenBank/DDBJ whole genome shotgun (WGS) entry which is preliminary data.</text>
</comment>
<keyword evidence="1" id="KW-1133">Transmembrane helix</keyword>
<evidence type="ECO:0000313" key="3">
    <source>
        <dbReference type="Proteomes" id="UP000324222"/>
    </source>
</evidence>
<gene>
    <name evidence="2" type="ORF">E2C01_000159</name>
</gene>
<dbReference type="AlphaFoldDB" id="A0A5B7CE68"/>
<evidence type="ECO:0000256" key="1">
    <source>
        <dbReference type="SAM" id="Phobius"/>
    </source>
</evidence>
<sequence>MVFTESIHNTRQLPIMHHIRGSFYLVCFKVKGVIFVTIQHVAVFALVQCKRHGKRPWMARCGEGNTYVANCTWGRTRECYRCLGVNKVTKVGKRKKAASLKDARREKALSGEKARGAAVTVLSDPRNWVRTETPLALPQATHGDT</sequence>
<dbReference type="Proteomes" id="UP000324222">
    <property type="component" value="Unassembled WGS sequence"/>
</dbReference>
<evidence type="ECO:0000313" key="2">
    <source>
        <dbReference type="EMBL" id="MPC07595.1"/>
    </source>
</evidence>
<dbReference type="EMBL" id="VSRR010000004">
    <property type="protein sequence ID" value="MPC07595.1"/>
    <property type="molecule type" value="Genomic_DNA"/>
</dbReference>
<feature type="transmembrane region" description="Helical" evidence="1">
    <location>
        <begin position="23"/>
        <end position="47"/>
    </location>
</feature>